<organism evidence="3 4">
    <name type="scientific">Cuscuta campestris</name>
    <dbReference type="NCBI Taxonomy" id="132261"/>
    <lineage>
        <taxon>Eukaryota</taxon>
        <taxon>Viridiplantae</taxon>
        <taxon>Streptophyta</taxon>
        <taxon>Embryophyta</taxon>
        <taxon>Tracheophyta</taxon>
        <taxon>Spermatophyta</taxon>
        <taxon>Magnoliopsida</taxon>
        <taxon>eudicotyledons</taxon>
        <taxon>Gunneridae</taxon>
        <taxon>Pentapetalae</taxon>
        <taxon>asterids</taxon>
        <taxon>lamiids</taxon>
        <taxon>Solanales</taxon>
        <taxon>Convolvulaceae</taxon>
        <taxon>Cuscuteae</taxon>
        <taxon>Cuscuta</taxon>
        <taxon>Cuscuta subgen. Grammica</taxon>
        <taxon>Cuscuta sect. Cleistogrammica</taxon>
    </lineage>
</organism>
<dbReference type="PANTHER" id="PTHR45023:SF13">
    <property type="entry name" value="PUTATIVE-RELATED"/>
    <property type="match status" value="1"/>
</dbReference>
<feature type="compositionally biased region" description="Polar residues" evidence="1">
    <location>
        <begin position="7"/>
        <end position="17"/>
    </location>
</feature>
<feature type="region of interest" description="Disordered" evidence="1">
    <location>
        <begin position="1"/>
        <end position="23"/>
    </location>
</feature>
<proteinExistence type="predicted"/>
<name>A0A484N8Z1_9ASTE</name>
<dbReference type="AlphaFoldDB" id="A0A484N8Z1"/>
<reference evidence="3 4" key="1">
    <citation type="submission" date="2018-04" db="EMBL/GenBank/DDBJ databases">
        <authorList>
            <person name="Vogel A."/>
        </authorList>
    </citation>
    <scope>NUCLEOTIDE SEQUENCE [LARGE SCALE GENOMIC DNA]</scope>
</reference>
<dbReference type="Pfam" id="PF14303">
    <property type="entry name" value="NAM-associated"/>
    <property type="match status" value="1"/>
</dbReference>
<evidence type="ECO:0000256" key="1">
    <source>
        <dbReference type="SAM" id="MobiDB-lite"/>
    </source>
</evidence>
<evidence type="ECO:0000313" key="3">
    <source>
        <dbReference type="EMBL" id="VFQ97540.1"/>
    </source>
</evidence>
<feature type="region of interest" description="Disordered" evidence="1">
    <location>
        <begin position="66"/>
        <end position="106"/>
    </location>
</feature>
<accession>A0A484N8Z1</accession>
<evidence type="ECO:0000259" key="2">
    <source>
        <dbReference type="Pfam" id="PF14303"/>
    </source>
</evidence>
<gene>
    <name evidence="3" type="ORF">CCAM_LOCUS39316</name>
</gene>
<sequence>MDPTRPLTPSSDPSLFSFTGPGQVPNMFQMQQWQHMQWQIYMQQQGMRPMLPQQLRHNVAGDIASLSQDDEGEVVPDTQPHKSTKGKGKKRNQEGTSGRSASKPWTATEEEALARAWVNISQDPIKGNAQTSDGFWNKVTHEFHVLMNSKPYRLFHSVSSKYRDMNKKIGWFASYYNKAHVNRPSGVSDDNVLKTALEKYQAKHGPFPHLKAWEVFNASSKWAPTPNEVPRAKRAKTSESGDHSPGGSDAHWMPNISDDADLDGDITPSEPQQPVGRDKAKKASSSKTEAPGGSKLDVLVSRMSAFHELQTEKLRLKQQEKVEAVAREEARLELERQRLVLEEFKVMTTDIESLPPRERAVLMKMKDKIAEKWLRDVGGSGSGDL</sequence>
<feature type="region of interest" description="Disordered" evidence="1">
    <location>
        <begin position="223"/>
        <end position="295"/>
    </location>
</feature>
<keyword evidence="4" id="KW-1185">Reference proteome</keyword>
<dbReference type="OrthoDB" id="2507178at2759"/>
<evidence type="ECO:0000313" key="4">
    <source>
        <dbReference type="Proteomes" id="UP000595140"/>
    </source>
</evidence>
<dbReference type="PANTHER" id="PTHR45023">
    <property type="match status" value="1"/>
</dbReference>
<feature type="domain" description="No apical meristem-associated C-terminal" evidence="2">
    <location>
        <begin position="206"/>
        <end position="369"/>
    </location>
</feature>
<feature type="compositionally biased region" description="Polar residues" evidence="1">
    <location>
        <begin position="94"/>
        <end position="105"/>
    </location>
</feature>
<protein>
    <recommendedName>
        <fullName evidence="2">No apical meristem-associated C-terminal domain-containing protein</fullName>
    </recommendedName>
</protein>
<dbReference type="InterPro" id="IPR029466">
    <property type="entry name" value="NAM-associated_C"/>
</dbReference>
<dbReference type="Proteomes" id="UP000595140">
    <property type="component" value="Unassembled WGS sequence"/>
</dbReference>
<dbReference type="EMBL" id="OOIL02006555">
    <property type="protein sequence ID" value="VFQ97540.1"/>
    <property type="molecule type" value="Genomic_DNA"/>
</dbReference>